<reference evidence="2" key="1">
    <citation type="submission" date="2022-10" db="EMBL/GenBank/DDBJ databases">
        <title>Algoriphagus sp. a novel bacteria isolate from halophytes salicornia europaea.</title>
        <authorList>
            <person name="Peng Y."/>
            <person name="Jiang L."/>
            <person name="Lee J."/>
        </authorList>
    </citation>
    <scope>NUCLEOTIDE SEQUENCE</scope>
    <source>
        <strain evidence="2">TR-M5</strain>
    </source>
</reference>
<dbReference type="Proteomes" id="UP001163156">
    <property type="component" value="Chromosome"/>
</dbReference>
<dbReference type="Gene3D" id="1.20.1530.20">
    <property type="match status" value="1"/>
</dbReference>
<accession>A0ABY6MGT6</accession>
<keyword evidence="3" id="KW-1185">Reference proteome</keyword>
<dbReference type="InterPro" id="IPR038770">
    <property type="entry name" value="Na+/solute_symporter_sf"/>
</dbReference>
<evidence type="ECO:0000313" key="3">
    <source>
        <dbReference type="Proteomes" id="UP001163156"/>
    </source>
</evidence>
<evidence type="ECO:0000256" key="1">
    <source>
        <dbReference type="SAM" id="Phobius"/>
    </source>
</evidence>
<dbReference type="Pfam" id="PF13593">
    <property type="entry name" value="SBF_like"/>
    <property type="match status" value="1"/>
</dbReference>
<feature type="transmembrane region" description="Helical" evidence="1">
    <location>
        <begin position="110"/>
        <end position="130"/>
    </location>
</feature>
<name>A0ABY6MGT6_9BACT</name>
<proteinExistence type="predicted"/>
<keyword evidence="1" id="KW-1133">Transmembrane helix</keyword>
<feature type="transmembrane region" description="Helical" evidence="1">
    <location>
        <begin position="232"/>
        <end position="259"/>
    </location>
</feature>
<sequence length="331" mass="36624">MITKLARTLNKVGINGFLLGLFAAILFAWLFPQFGSRTSAIPWKPIINVGIALVFFFYGVKLNPVQLKAGLKNWRLHVLIQLSTFVIFPVLVFLILPFLPWIDKDFQLGISYLSVLPSTVSASVVMVSIAEGNIPGAIFNASISSLLGVVVTPLWMGLLVDSTAIQMEFLPTLGELSVKVLLPVALGVMAHRWLFPRIAKHIAMIKYLDQTVIMIIVFTSFAQSFAQQVFLPYSYTVLVEVALTMLSLFFLIWIIIAGVCRMLGFRRDDRITALFCGSKKSLVQGVVIGKVIFPDPAVLGLVLLPVMLYHIQQLIIGSVIASKFGRLQNQT</sequence>
<protein>
    <submittedName>
        <fullName evidence="2">Bile acid:sodium symporter</fullName>
    </submittedName>
</protein>
<dbReference type="EMBL" id="CP110226">
    <property type="protein sequence ID" value="UZD23010.1"/>
    <property type="molecule type" value="Genomic_DNA"/>
</dbReference>
<dbReference type="InterPro" id="IPR016833">
    <property type="entry name" value="Put_Na-Bile_cotransptr"/>
</dbReference>
<keyword evidence="1" id="KW-0812">Transmembrane</keyword>
<feature type="transmembrane region" description="Helical" evidence="1">
    <location>
        <begin position="43"/>
        <end position="62"/>
    </location>
</feature>
<dbReference type="RefSeq" id="WP_264809535.1">
    <property type="nucleotide sequence ID" value="NZ_CP110226.1"/>
</dbReference>
<feature type="transmembrane region" description="Helical" evidence="1">
    <location>
        <begin position="12"/>
        <end position="31"/>
    </location>
</feature>
<gene>
    <name evidence="2" type="ORF">OM944_00655</name>
</gene>
<dbReference type="PANTHER" id="PTHR18640:SF5">
    <property type="entry name" value="SODIUM_BILE ACID COTRANSPORTER 7"/>
    <property type="match status" value="1"/>
</dbReference>
<feature type="transmembrane region" description="Helical" evidence="1">
    <location>
        <begin position="74"/>
        <end position="98"/>
    </location>
</feature>
<feature type="transmembrane region" description="Helical" evidence="1">
    <location>
        <begin position="207"/>
        <end position="226"/>
    </location>
</feature>
<feature type="transmembrane region" description="Helical" evidence="1">
    <location>
        <begin position="176"/>
        <end position="195"/>
    </location>
</feature>
<organism evidence="2 3">
    <name type="scientific">Algoriphagus halophytocola</name>
    <dbReference type="NCBI Taxonomy" id="2991499"/>
    <lineage>
        <taxon>Bacteria</taxon>
        <taxon>Pseudomonadati</taxon>
        <taxon>Bacteroidota</taxon>
        <taxon>Cytophagia</taxon>
        <taxon>Cytophagales</taxon>
        <taxon>Cyclobacteriaceae</taxon>
        <taxon>Algoriphagus</taxon>
    </lineage>
</organism>
<dbReference type="PIRSF" id="PIRSF026166">
    <property type="entry name" value="UCP026166"/>
    <property type="match status" value="1"/>
</dbReference>
<dbReference type="PANTHER" id="PTHR18640">
    <property type="entry name" value="SOLUTE CARRIER FAMILY 10 MEMBER 7"/>
    <property type="match status" value="1"/>
</dbReference>
<feature type="transmembrane region" description="Helical" evidence="1">
    <location>
        <begin position="137"/>
        <end position="156"/>
    </location>
</feature>
<keyword evidence="1" id="KW-0472">Membrane</keyword>
<evidence type="ECO:0000313" key="2">
    <source>
        <dbReference type="EMBL" id="UZD23010.1"/>
    </source>
</evidence>